<feature type="compositionally biased region" description="Polar residues" evidence="1">
    <location>
        <begin position="1"/>
        <end position="12"/>
    </location>
</feature>
<feature type="region of interest" description="Disordered" evidence="1">
    <location>
        <begin position="182"/>
        <end position="204"/>
    </location>
</feature>
<feature type="compositionally biased region" description="Polar residues" evidence="1">
    <location>
        <begin position="884"/>
        <end position="896"/>
    </location>
</feature>
<dbReference type="Gramene" id="OB11G18840.1">
    <property type="protein sequence ID" value="OB11G18840.1"/>
    <property type="gene ID" value="OB11G18840"/>
</dbReference>
<accession>J3N7U8</accession>
<feature type="compositionally biased region" description="Polar residues" evidence="1">
    <location>
        <begin position="903"/>
        <end position="919"/>
    </location>
</feature>
<feature type="compositionally biased region" description="Basic and acidic residues" evidence="1">
    <location>
        <begin position="379"/>
        <end position="389"/>
    </location>
</feature>
<feature type="region of interest" description="Disordered" evidence="1">
    <location>
        <begin position="884"/>
        <end position="919"/>
    </location>
</feature>
<reference evidence="2" key="2">
    <citation type="submission" date="2013-04" db="UniProtKB">
        <authorList>
            <consortium name="EnsemblPlants"/>
        </authorList>
    </citation>
    <scope>IDENTIFICATION</scope>
</reference>
<feature type="region of interest" description="Disordered" evidence="1">
    <location>
        <begin position="1"/>
        <end position="46"/>
    </location>
</feature>
<dbReference type="EnsemblPlants" id="OB11G18840.1">
    <property type="protein sequence ID" value="OB11G18840.1"/>
    <property type="gene ID" value="OB11G18840"/>
</dbReference>
<dbReference type="Proteomes" id="UP000006038">
    <property type="component" value="Chromosome 11"/>
</dbReference>
<feature type="region of interest" description="Disordered" evidence="1">
    <location>
        <begin position="378"/>
        <end position="409"/>
    </location>
</feature>
<organism evidence="2">
    <name type="scientific">Oryza brachyantha</name>
    <name type="common">malo sina</name>
    <dbReference type="NCBI Taxonomy" id="4533"/>
    <lineage>
        <taxon>Eukaryota</taxon>
        <taxon>Viridiplantae</taxon>
        <taxon>Streptophyta</taxon>
        <taxon>Embryophyta</taxon>
        <taxon>Tracheophyta</taxon>
        <taxon>Spermatophyta</taxon>
        <taxon>Magnoliopsida</taxon>
        <taxon>Liliopsida</taxon>
        <taxon>Poales</taxon>
        <taxon>Poaceae</taxon>
        <taxon>BOP clade</taxon>
        <taxon>Oryzoideae</taxon>
        <taxon>Oryzeae</taxon>
        <taxon>Oryzinae</taxon>
        <taxon>Oryza</taxon>
    </lineage>
</organism>
<sequence>MENYKSPSSDLQENSRKHERSTKSSTTMWNTQDSFRSRNEEPQIWPTLSTTCPSGLIISDMSPKGENLLEGQGISADISSDTGKGLLEPAPYWSVNSSYHSIPVSALPPKRRCLRELLLNQASDSEVRPPVVPVASPAQVPLIGSNNGASLGRKSYYQDRSLGPINWRSARWWNNYRNRSLDDDADTAEKKNSVNSQKVGDTTARKSNRVEWGYGLAKYEREKNQGSNNLHIDGDDADGGINNKSMAATMDCAATTTASSLGSNVPPASTLTNPIEGVKESVQQKEKQSSKFSLDNSFLRNSPSSELGITSIQLEKQKEKENLDEVSIVDCVASEVCVGEKDYEATDVVAQMFDGPPALGIISPFTCFGSQVEGMGLSEMDKPLSDDSVKNISSGSEEEQDKETERTDDEQCRFMNTMNNDTFDLKSIPNYVGARSIQECSHFGTTRTHKENEKAILGGEVTNSTYDNGVFPLQSAVDSEDCSMGNAGDERPSIQDHGDTNAFLVNMSIAHDTIDDNQMKSCENNPQLCVTSIIEGNHYSSGCQDFVRSSVASEKELNPISNDNKVTAETQSPNSPQKNPELIIHSSESNGMEIHCTELSFSDKVNINFNTGLSSTTSVVDYSPCAAVPFDLNLPPIVDYIQLGTCHTEAIDFSAPTPSATNVLKEDTIKHSTQKLPENCPKPSEFQQEGQSVSIMQISTMDGSSCSQEDDIITQVQKIQHPQTNILETNKGTSKKPSFIKVFSKIIFEDSSMVVTNDSRKDENVHRQTSNVTTSMKHPNAMSANGMKLPNTMSGNVPIIPRKGNNDLIGNQQVESSKIIPSSKTRGDVASHSWTAPHNISNLHEQPIKVSNPEGSSRMSNGYYPSLSDWTRMLTSFQVLRSSGQLSKNEGGSRRNNMALLGSQPQSATNEGANDTSWEADNSGRQLIIMDADGGSTINNAMPLQEKMELTAFVTIDIRSRAIWAAMLVEG</sequence>
<feature type="compositionally biased region" description="Polar residues" evidence="1">
    <location>
        <begin position="559"/>
        <end position="578"/>
    </location>
</feature>
<feature type="region of interest" description="Disordered" evidence="1">
    <location>
        <begin position="557"/>
        <end position="580"/>
    </location>
</feature>
<keyword evidence="3" id="KW-1185">Reference proteome</keyword>
<name>J3N7U8_ORYBR</name>
<evidence type="ECO:0000256" key="1">
    <source>
        <dbReference type="SAM" id="MobiDB-lite"/>
    </source>
</evidence>
<feature type="compositionally biased region" description="Basic and acidic residues" evidence="1">
    <location>
        <begin position="182"/>
        <end position="192"/>
    </location>
</feature>
<feature type="compositionally biased region" description="Polar residues" evidence="1">
    <location>
        <begin position="23"/>
        <end position="34"/>
    </location>
</feature>
<protein>
    <submittedName>
        <fullName evidence="2">Uncharacterized protein</fullName>
    </submittedName>
</protein>
<dbReference type="AlphaFoldDB" id="J3N7U8"/>
<reference evidence="2" key="1">
    <citation type="journal article" date="2013" name="Nat. Commun.">
        <title>Whole-genome sequencing of Oryza brachyantha reveals mechanisms underlying Oryza genome evolution.</title>
        <authorList>
            <person name="Chen J."/>
            <person name="Huang Q."/>
            <person name="Gao D."/>
            <person name="Wang J."/>
            <person name="Lang Y."/>
            <person name="Liu T."/>
            <person name="Li B."/>
            <person name="Bai Z."/>
            <person name="Luis Goicoechea J."/>
            <person name="Liang C."/>
            <person name="Chen C."/>
            <person name="Zhang W."/>
            <person name="Sun S."/>
            <person name="Liao Y."/>
            <person name="Zhang X."/>
            <person name="Yang L."/>
            <person name="Song C."/>
            <person name="Wang M."/>
            <person name="Shi J."/>
            <person name="Liu G."/>
            <person name="Liu J."/>
            <person name="Zhou H."/>
            <person name="Zhou W."/>
            <person name="Yu Q."/>
            <person name="An N."/>
            <person name="Chen Y."/>
            <person name="Cai Q."/>
            <person name="Wang B."/>
            <person name="Liu B."/>
            <person name="Min J."/>
            <person name="Huang Y."/>
            <person name="Wu H."/>
            <person name="Li Z."/>
            <person name="Zhang Y."/>
            <person name="Yin Y."/>
            <person name="Song W."/>
            <person name="Jiang J."/>
            <person name="Jackson S.A."/>
            <person name="Wing R.A."/>
            <person name="Wang J."/>
            <person name="Chen M."/>
        </authorList>
    </citation>
    <scope>NUCLEOTIDE SEQUENCE [LARGE SCALE GENOMIC DNA]</scope>
    <source>
        <strain evidence="2">cv. IRGC 101232</strain>
    </source>
</reference>
<proteinExistence type="predicted"/>
<evidence type="ECO:0000313" key="3">
    <source>
        <dbReference type="Proteomes" id="UP000006038"/>
    </source>
</evidence>
<evidence type="ECO:0000313" key="2">
    <source>
        <dbReference type="EnsemblPlants" id="OB11G18840.1"/>
    </source>
</evidence>
<dbReference type="STRING" id="4533.J3N7U8"/>
<dbReference type="HOGENOM" id="CLU_305528_0_0_1"/>